<protein>
    <recommendedName>
        <fullName evidence="5 16">Pyruvate kinase</fullName>
        <ecNumber evidence="5 16">2.7.1.40</ecNumber>
    </recommendedName>
</protein>
<evidence type="ECO:0000256" key="14">
    <source>
        <dbReference type="ARBA" id="ARBA00048152"/>
    </source>
</evidence>
<evidence type="ECO:0000256" key="9">
    <source>
        <dbReference type="ARBA" id="ARBA00022777"/>
    </source>
</evidence>
<evidence type="ECO:0000256" key="3">
    <source>
        <dbReference type="ARBA" id="ARBA00004997"/>
    </source>
</evidence>
<dbReference type="PANTHER" id="PTHR11817">
    <property type="entry name" value="PYRUVATE KINASE"/>
    <property type="match status" value="1"/>
</dbReference>
<evidence type="ECO:0000256" key="10">
    <source>
        <dbReference type="ARBA" id="ARBA00022840"/>
    </source>
</evidence>
<comment type="cofactor">
    <cofactor evidence="1">
        <name>Mg(2+)</name>
        <dbReference type="ChEBI" id="CHEBI:18420"/>
    </cofactor>
</comment>
<gene>
    <name evidence="19" type="ORF">Ddye_015952</name>
</gene>
<evidence type="ECO:0000259" key="18">
    <source>
        <dbReference type="Pfam" id="PF02887"/>
    </source>
</evidence>
<dbReference type="InterPro" id="IPR015793">
    <property type="entry name" value="Pyrv_Knase_brl"/>
</dbReference>
<feature type="domain" description="Pyruvate kinase C-terminal" evidence="18">
    <location>
        <begin position="450"/>
        <end position="548"/>
    </location>
</feature>
<keyword evidence="9 16" id="KW-0418">Kinase</keyword>
<dbReference type="GO" id="GO:0030955">
    <property type="term" value="F:potassium ion binding"/>
    <property type="evidence" value="ECO:0007669"/>
    <property type="project" value="InterPro"/>
</dbReference>
<keyword evidence="8" id="KW-0547">Nucleotide-binding</keyword>
<comment type="caution">
    <text evidence="19">The sequence shown here is derived from an EMBL/GenBank/DDBJ whole genome shotgun (WGS) entry which is preliminary data.</text>
</comment>
<reference evidence="19" key="1">
    <citation type="journal article" date="2023" name="Plant J.">
        <title>Genome sequences and population genomics provide insights into the demographic history, inbreeding, and mutation load of two 'living fossil' tree species of Dipteronia.</title>
        <authorList>
            <person name="Feng Y."/>
            <person name="Comes H.P."/>
            <person name="Chen J."/>
            <person name="Zhu S."/>
            <person name="Lu R."/>
            <person name="Zhang X."/>
            <person name="Li P."/>
            <person name="Qiu J."/>
            <person name="Olsen K.M."/>
            <person name="Qiu Y."/>
        </authorList>
    </citation>
    <scope>NUCLEOTIDE SEQUENCE</scope>
    <source>
        <strain evidence="19">KIB01</strain>
    </source>
</reference>
<proteinExistence type="inferred from homology"/>
<comment type="pathway">
    <text evidence="3 16">Carbohydrate degradation; glycolysis; pyruvate from D-glyceraldehyde 3-phosphate: step 5/5.</text>
</comment>
<dbReference type="InterPro" id="IPR036918">
    <property type="entry name" value="Pyrv_Knase_C_sf"/>
</dbReference>
<dbReference type="Pfam" id="PF00224">
    <property type="entry name" value="PK"/>
    <property type="match status" value="1"/>
</dbReference>
<evidence type="ECO:0000256" key="4">
    <source>
        <dbReference type="ARBA" id="ARBA00008663"/>
    </source>
</evidence>
<dbReference type="SUPFAM" id="SSF52935">
    <property type="entry name" value="PK C-terminal domain-like"/>
    <property type="match status" value="1"/>
</dbReference>
<keyword evidence="13" id="KW-0670">Pyruvate</keyword>
<dbReference type="PRINTS" id="PR01050">
    <property type="entry name" value="PYRUVTKNASE"/>
</dbReference>
<evidence type="ECO:0000256" key="7">
    <source>
        <dbReference type="ARBA" id="ARBA00022723"/>
    </source>
</evidence>
<dbReference type="GO" id="GO:0000287">
    <property type="term" value="F:magnesium ion binding"/>
    <property type="evidence" value="ECO:0007669"/>
    <property type="project" value="InterPro"/>
</dbReference>
<dbReference type="GO" id="GO:0005524">
    <property type="term" value="F:ATP binding"/>
    <property type="evidence" value="ECO:0007669"/>
    <property type="project" value="UniProtKB-KW"/>
</dbReference>
<dbReference type="Gene3D" id="3.20.20.60">
    <property type="entry name" value="Phosphoenolpyruvate-binding domains"/>
    <property type="match status" value="1"/>
</dbReference>
<keyword evidence="12 16" id="KW-0324">Glycolysis</keyword>
<evidence type="ECO:0000256" key="12">
    <source>
        <dbReference type="ARBA" id="ARBA00023152"/>
    </source>
</evidence>
<dbReference type="GO" id="GO:0016301">
    <property type="term" value="F:kinase activity"/>
    <property type="evidence" value="ECO:0007669"/>
    <property type="project" value="UniProtKB-KW"/>
</dbReference>
<keyword evidence="7" id="KW-0479">Metal-binding</keyword>
<comment type="cofactor">
    <cofactor evidence="2">
        <name>K(+)</name>
        <dbReference type="ChEBI" id="CHEBI:29103"/>
    </cofactor>
</comment>
<dbReference type="EC" id="2.7.1.40" evidence="5 16"/>
<dbReference type="GO" id="GO:0004743">
    <property type="term" value="F:pyruvate kinase activity"/>
    <property type="evidence" value="ECO:0007669"/>
    <property type="project" value="UniProtKB-EC"/>
</dbReference>
<feature type="domain" description="Pyruvate kinase barrel" evidence="17">
    <location>
        <begin position="81"/>
        <end position="412"/>
    </location>
</feature>
<dbReference type="FunFam" id="2.40.33.10:FF:000005">
    <property type="entry name" value="Pyruvate kinase"/>
    <property type="match status" value="1"/>
</dbReference>
<dbReference type="InterPro" id="IPR015795">
    <property type="entry name" value="Pyrv_Knase_C"/>
</dbReference>
<dbReference type="Gene3D" id="3.40.1380.20">
    <property type="entry name" value="Pyruvate kinase, C-terminal domain"/>
    <property type="match status" value="1"/>
</dbReference>
<dbReference type="InterPro" id="IPR040442">
    <property type="entry name" value="Pyrv_kinase-like_dom_sf"/>
</dbReference>
<comment type="catalytic activity">
    <reaction evidence="14 16">
        <text>pyruvate + ATP = phosphoenolpyruvate + ADP + H(+)</text>
        <dbReference type="Rhea" id="RHEA:18157"/>
        <dbReference type="ChEBI" id="CHEBI:15361"/>
        <dbReference type="ChEBI" id="CHEBI:15378"/>
        <dbReference type="ChEBI" id="CHEBI:30616"/>
        <dbReference type="ChEBI" id="CHEBI:58702"/>
        <dbReference type="ChEBI" id="CHEBI:456216"/>
        <dbReference type="EC" id="2.7.1.40"/>
    </reaction>
</comment>
<evidence type="ECO:0000256" key="2">
    <source>
        <dbReference type="ARBA" id="ARBA00001958"/>
    </source>
</evidence>
<dbReference type="GO" id="GO:0009570">
    <property type="term" value="C:chloroplast stroma"/>
    <property type="evidence" value="ECO:0007669"/>
    <property type="project" value="UniProtKB-ARBA"/>
</dbReference>
<evidence type="ECO:0000256" key="5">
    <source>
        <dbReference type="ARBA" id="ARBA00012142"/>
    </source>
</evidence>
<evidence type="ECO:0000313" key="19">
    <source>
        <dbReference type="EMBL" id="KAK2648463.1"/>
    </source>
</evidence>
<dbReference type="InterPro" id="IPR018209">
    <property type="entry name" value="Pyrv_Knase_AS"/>
</dbReference>
<evidence type="ECO:0000256" key="1">
    <source>
        <dbReference type="ARBA" id="ARBA00001946"/>
    </source>
</evidence>
<keyword evidence="10" id="KW-0067">ATP-binding</keyword>
<keyword evidence="11 16" id="KW-0460">Magnesium</keyword>
<dbReference type="SUPFAM" id="SSF50800">
    <property type="entry name" value="PK beta-barrel domain-like"/>
    <property type="match status" value="1"/>
</dbReference>
<dbReference type="InterPro" id="IPR001697">
    <property type="entry name" value="Pyr_Knase"/>
</dbReference>
<dbReference type="NCBIfam" id="TIGR01064">
    <property type="entry name" value="pyruv_kin"/>
    <property type="match status" value="1"/>
</dbReference>
<dbReference type="EMBL" id="JANJYI010000005">
    <property type="protein sequence ID" value="KAK2648463.1"/>
    <property type="molecule type" value="Genomic_DNA"/>
</dbReference>
<dbReference type="InterPro" id="IPR015813">
    <property type="entry name" value="Pyrv/PenolPyrv_kinase-like_dom"/>
</dbReference>
<evidence type="ECO:0000259" key="17">
    <source>
        <dbReference type="Pfam" id="PF00224"/>
    </source>
</evidence>
<evidence type="ECO:0000256" key="13">
    <source>
        <dbReference type="ARBA" id="ARBA00023317"/>
    </source>
</evidence>
<evidence type="ECO:0000256" key="11">
    <source>
        <dbReference type="ARBA" id="ARBA00022842"/>
    </source>
</evidence>
<accession>A0AAD9U6J1</accession>
<sequence length="559" mass="61552">MTPSVTSKSLRFSFSIAPSHSNPYPKIPLPHPNFHQFPQPLLLLKPISAIQSKLLVPDAGAIVVDRVTESELKENGFRSTRRTKIVCTIGPQTCGFDELEALAVGGMNVARINMCHGTREWHRQVIEHVRRLNEEKGFGVAVMMDTEGSEINMGDLGGATSAKAEDGEIWTFTVRALGLDCPDRTITVNYDGFAEDVRVGDELLVDGGMVRFVVTEKIGPDVICCCTDPGMLLPRANLTFWRDGSLVRERNAMLPTISSKDWLDIDFGIAEGVDFIAVSFVKSAEVIKHLKSYIAARSLKNYIAVIAKLENIDSLSNLEEIILASDGAMVARGDMGAQIPLEQVPSVQENIVQLCKQLNKPVIVASQLLESMVEYPIPTRAEVADVSEAVGQQADALMLSGESAMGHYPEKALAVLRSVSLRIERWLREKRHSTLEVQTVSSSVHIGIQEEMCNAAVKMANKLEADALFVYTKTGHMASLLSRNRPDCPVFAFTPNSSVRRCLNLQWGLIPFCLSFSDEMESNLRRSFPLLKARGMINSGDLIIVVSDQLRSIQVINVS</sequence>
<dbReference type="PROSITE" id="PS00110">
    <property type="entry name" value="PYRUVATE_KINASE"/>
    <property type="match status" value="1"/>
</dbReference>
<name>A0AAD9U6J1_9ROSI</name>
<evidence type="ECO:0000256" key="8">
    <source>
        <dbReference type="ARBA" id="ARBA00022741"/>
    </source>
</evidence>
<dbReference type="InterPro" id="IPR011037">
    <property type="entry name" value="Pyrv_Knase-like_insert_dom_sf"/>
</dbReference>
<dbReference type="Pfam" id="PF02887">
    <property type="entry name" value="PK_C"/>
    <property type="match status" value="1"/>
</dbReference>
<dbReference type="FunFam" id="3.20.20.60:FF:000025">
    <property type="entry name" value="Pyruvate kinase"/>
    <property type="match status" value="1"/>
</dbReference>
<evidence type="ECO:0000313" key="20">
    <source>
        <dbReference type="Proteomes" id="UP001280121"/>
    </source>
</evidence>
<evidence type="ECO:0000256" key="6">
    <source>
        <dbReference type="ARBA" id="ARBA00022679"/>
    </source>
</evidence>
<keyword evidence="20" id="KW-1185">Reference proteome</keyword>
<organism evidence="19 20">
    <name type="scientific">Dipteronia dyeriana</name>
    <dbReference type="NCBI Taxonomy" id="168575"/>
    <lineage>
        <taxon>Eukaryota</taxon>
        <taxon>Viridiplantae</taxon>
        <taxon>Streptophyta</taxon>
        <taxon>Embryophyta</taxon>
        <taxon>Tracheophyta</taxon>
        <taxon>Spermatophyta</taxon>
        <taxon>Magnoliopsida</taxon>
        <taxon>eudicotyledons</taxon>
        <taxon>Gunneridae</taxon>
        <taxon>Pentapetalae</taxon>
        <taxon>rosids</taxon>
        <taxon>malvids</taxon>
        <taxon>Sapindales</taxon>
        <taxon>Sapindaceae</taxon>
        <taxon>Hippocastanoideae</taxon>
        <taxon>Acereae</taxon>
        <taxon>Dipteronia</taxon>
    </lineage>
</organism>
<dbReference type="AlphaFoldDB" id="A0AAD9U6J1"/>
<evidence type="ECO:0000256" key="15">
    <source>
        <dbReference type="ARBA" id="ARBA00063009"/>
    </source>
</evidence>
<dbReference type="InterPro" id="IPR015806">
    <property type="entry name" value="Pyrv_Knase_insert_dom_sf"/>
</dbReference>
<dbReference type="SUPFAM" id="SSF51621">
    <property type="entry name" value="Phosphoenolpyruvate/pyruvate domain"/>
    <property type="match status" value="1"/>
</dbReference>
<evidence type="ECO:0000256" key="16">
    <source>
        <dbReference type="RuleBase" id="RU000504"/>
    </source>
</evidence>
<comment type="similarity">
    <text evidence="4 16">Belongs to the pyruvate kinase family.</text>
</comment>
<dbReference type="Proteomes" id="UP001280121">
    <property type="component" value="Unassembled WGS sequence"/>
</dbReference>
<keyword evidence="6 16" id="KW-0808">Transferase</keyword>
<dbReference type="Gene3D" id="2.40.33.10">
    <property type="entry name" value="PK beta-barrel domain-like"/>
    <property type="match status" value="1"/>
</dbReference>
<comment type="subunit">
    <text evidence="15">Oligomer of alpha and beta subunits.</text>
</comment>